<proteinExistence type="predicted"/>
<dbReference type="CDD" id="cd02513">
    <property type="entry name" value="CMP-NeuAc_Synthase"/>
    <property type="match status" value="1"/>
</dbReference>
<dbReference type="PANTHER" id="PTHR21485:SF6">
    <property type="entry name" value="N-ACYLNEURAMINATE CYTIDYLYLTRANSFERASE-RELATED"/>
    <property type="match status" value="1"/>
</dbReference>
<dbReference type="InterPro" id="IPR050793">
    <property type="entry name" value="CMP-NeuNAc_synthase"/>
</dbReference>
<dbReference type="Gene3D" id="3.90.550.10">
    <property type="entry name" value="Spore Coat Polysaccharide Biosynthesis Protein SpsA, Chain A"/>
    <property type="match status" value="1"/>
</dbReference>
<dbReference type="SUPFAM" id="SSF53448">
    <property type="entry name" value="Nucleotide-diphospho-sugar transferases"/>
    <property type="match status" value="1"/>
</dbReference>
<dbReference type="EC" id="2.7.7.43" evidence="1"/>
<dbReference type="InterPro" id="IPR029044">
    <property type="entry name" value="Nucleotide-diphossugar_trans"/>
</dbReference>
<dbReference type="InterPro" id="IPR003329">
    <property type="entry name" value="Cytidylyl_trans"/>
</dbReference>
<dbReference type="GO" id="GO:0008781">
    <property type="term" value="F:N-acylneuraminate cytidylyltransferase activity"/>
    <property type="evidence" value="ECO:0007669"/>
    <property type="project" value="UniProtKB-EC"/>
</dbReference>
<accession>A0A840N1U4</accession>
<organism evidence="1 2">
    <name type="scientific">Afipia massiliensis</name>
    <dbReference type="NCBI Taxonomy" id="211460"/>
    <lineage>
        <taxon>Bacteria</taxon>
        <taxon>Pseudomonadati</taxon>
        <taxon>Pseudomonadota</taxon>
        <taxon>Alphaproteobacteria</taxon>
        <taxon>Hyphomicrobiales</taxon>
        <taxon>Nitrobacteraceae</taxon>
        <taxon>Afipia</taxon>
    </lineage>
</organism>
<dbReference type="AlphaFoldDB" id="A0A840N1U4"/>
<comment type="caution">
    <text evidence="1">The sequence shown here is derived from an EMBL/GenBank/DDBJ whole genome shotgun (WGS) entry which is preliminary data.</text>
</comment>
<name>A0A840N1U4_9BRAD</name>
<evidence type="ECO:0000313" key="2">
    <source>
        <dbReference type="Proteomes" id="UP000521227"/>
    </source>
</evidence>
<reference evidence="1 2" key="1">
    <citation type="submission" date="2020-08" db="EMBL/GenBank/DDBJ databases">
        <title>Genomic Encyclopedia of Type Strains, Phase IV (KMG-IV): sequencing the most valuable type-strain genomes for metagenomic binning, comparative biology and taxonomic classification.</title>
        <authorList>
            <person name="Goeker M."/>
        </authorList>
    </citation>
    <scope>NUCLEOTIDE SEQUENCE [LARGE SCALE GENOMIC DNA]</scope>
    <source>
        <strain evidence="1 2">DSM 17498</strain>
    </source>
</reference>
<dbReference type="EMBL" id="JACHIJ010000006">
    <property type="protein sequence ID" value="MBB5054225.1"/>
    <property type="molecule type" value="Genomic_DNA"/>
</dbReference>
<evidence type="ECO:0000313" key="1">
    <source>
        <dbReference type="EMBL" id="MBB5054225.1"/>
    </source>
</evidence>
<dbReference type="PANTHER" id="PTHR21485">
    <property type="entry name" value="HAD SUPERFAMILY MEMBERS CMAS AND KDSC"/>
    <property type="match status" value="1"/>
</dbReference>
<keyword evidence="1" id="KW-0548">Nucleotidyltransferase</keyword>
<dbReference type="RefSeq" id="WP_184088173.1">
    <property type="nucleotide sequence ID" value="NZ_JACHIJ010000006.1"/>
</dbReference>
<keyword evidence="1" id="KW-0808">Transferase</keyword>
<dbReference type="Proteomes" id="UP000521227">
    <property type="component" value="Unassembled WGS sequence"/>
</dbReference>
<gene>
    <name evidence="1" type="ORF">HNQ36_004227</name>
</gene>
<sequence>MRIAIVPARGGSKRIPNKNIVDFLGAPLMSYSLKAAEASGLFDVIHVSTDSRRIAEVAAECGHPVDFMRAPELADDHTPLLPVLRWTLEQYDLRGRRFDSVCLLMPTAPLIDASDLCDAAELFAKKGSKQTVIAVSRFSVPVQWAYYLDAEGQLEPAQPGMADVRSQDLPPAYFDSGTFVFVPGSDVRGGRIDGKMIAYEIPRYKAIDIDDMDDLRFAEIIARGLSQS</sequence>
<dbReference type="Pfam" id="PF02348">
    <property type="entry name" value="CTP_transf_3"/>
    <property type="match status" value="1"/>
</dbReference>
<protein>
    <submittedName>
        <fullName evidence="1">N-acylneuraminate cytidylyltransferase</fullName>
        <ecNumber evidence="1">2.7.7.43</ecNumber>
    </submittedName>
</protein>